<evidence type="ECO:0000313" key="7">
    <source>
        <dbReference type="Proteomes" id="UP001374579"/>
    </source>
</evidence>
<comment type="similarity">
    <text evidence="1">Belongs to the molluscan ELH family.</text>
</comment>
<keyword evidence="5" id="KW-0732">Signal</keyword>
<feature type="region of interest" description="Disordered" evidence="4">
    <location>
        <begin position="108"/>
        <end position="130"/>
    </location>
</feature>
<keyword evidence="7" id="KW-1185">Reference proteome</keyword>
<evidence type="ECO:0000256" key="4">
    <source>
        <dbReference type="SAM" id="MobiDB-lite"/>
    </source>
</evidence>
<evidence type="ECO:0000256" key="3">
    <source>
        <dbReference type="ARBA" id="ARBA00023320"/>
    </source>
</evidence>
<dbReference type="GO" id="GO:0007218">
    <property type="term" value="P:neuropeptide signaling pathway"/>
    <property type="evidence" value="ECO:0007669"/>
    <property type="project" value="UniProtKB-KW"/>
</dbReference>
<dbReference type="EMBL" id="JBAMIC010000022">
    <property type="protein sequence ID" value="KAK7092051.1"/>
    <property type="molecule type" value="Genomic_DNA"/>
</dbReference>
<feature type="chain" id="PRO_5042813362" evidence="5">
    <location>
        <begin position="25"/>
        <end position="146"/>
    </location>
</feature>
<reference evidence="6 7" key="1">
    <citation type="submission" date="2024-02" db="EMBL/GenBank/DDBJ databases">
        <title>Chromosome-scale genome assembly of the rough periwinkle Littorina saxatilis.</title>
        <authorList>
            <person name="De Jode A."/>
            <person name="Faria R."/>
            <person name="Formenti G."/>
            <person name="Sims Y."/>
            <person name="Smith T.P."/>
            <person name="Tracey A."/>
            <person name="Wood J.M.D."/>
            <person name="Zagrodzka Z.B."/>
            <person name="Johannesson K."/>
            <person name="Butlin R.K."/>
            <person name="Leder E.H."/>
        </authorList>
    </citation>
    <scope>NUCLEOTIDE SEQUENCE [LARGE SCALE GENOMIC DNA]</scope>
    <source>
        <strain evidence="6">Snail1</strain>
        <tissue evidence="6">Muscle</tissue>
    </source>
</reference>
<dbReference type="GO" id="GO:0005179">
    <property type="term" value="F:hormone activity"/>
    <property type="evidence" value="ECO:0007669"/>
    <property type="project" value="InterPro"/>
</dbReference>
<dbReference type="InterPro" id="IPR003424">
    <property type="entry name" value="ELH"/>
</dbReference>
<feature type="signal peptide" evidence="5">
    <location>
        <begin position="1"/>
        <end position="24"/>
    </location>
</feature>
<sequence>MKNAACLPSLLLALLFLFLHTARCMPVQEVDHRISVTSGVTSGGLSQGRQLVKRDLSINADLHSLATMLMAQQEAEDRRHRQFLRNIGKRDFANMAADSDVMGLVPSDPSDECGDCAGEEKGEGVLEGGESRPLSLALLRQLLSSQ</sequence>
<dbReference type="AlphaFoldDB" id="A0AAN9ARZ9"/>
<proteinExistence type="inferred from homology"/>
<keyword evidence="3" id="KW-0527">Neuropeptide</keyword>
<accession>A0AAN9ARZ9</accession>
<evidence type="ECO:0000313" key="6">
    <source>
        <dbReference type="EMBL" id="KAK7092051.1"/>
    </source>
</evidence>
<evidence type="ECO:0000256" key="5">
    <source>
        <dbReference type="SAM" id="SignalP"/>
    </source>
</evidence>
<dbReference type="Pfam" id="PF02323">
    <property type="entry name" value="ELH"/>
    <property type="match status" value="1"/>
</dbReference>
<organism evidence="6 7">
    <name type="scientific">Littorina saxatilis</name>
    <dbReference type="NCBI Taxonomy" id="31220"/>
    <lineage>
        <taxon>Eukaryota</taxon>
        <taxon>Metazoa</taxon>
        <taxon>Spiralia</taxon>
        <taxon>Lophotrochozoa</taxon>
        <taxon>Mollusca</taxon>
        <taxon>Gastropoda</taxon>
        <taxon>Caenogastropoda</taxon>
        <taxon>Littorinimorpha</taxon>
        <taxon>Littorinoidea</taxon>
        <taxon>Littorinidae</taxon>
        <taxon>Littorina</taxon>
    </lineage>
</organism>
<evidence type="ECO:0000256" key="1">
    <source>
        <dbReference type="ARBA" id="ARBA00007604"/>
    </source>
</evidence>
<dbReference type="GO" id="GO:0005576">
    <property type="term" value="C:extracellular region"/>
    <property type="evidence" value="ECO:0007669"/>
    <property type="project" value="InterPro"/>
</dbReference>
<evidence type="ECO:0000256" key="2">
    <source>
        <dbReference type="ARBA" id="ARBA00022815"/>
    </source>
</evidence>
<protein>
    <submittedName>
        <fullName evidence="6">Uncharacterized protein</fullName>
    </submittedName>
</protein>
<keyword evidence="2" id="KW-0027">Amidation</keyword>
<comment type="caution">
    <text evidence="6">The sequence shown here is derived from an EMBL/GenBank/DDBJ whole genome shotgun (WGS) entry which is preliminary data.</text>
</comment>
<name>A0AAN9ARZ9_9CAEN</name>
<dbReference type="Proteomes" id="UP001374579">
    <property type="component" value="Unassembled WGS sequence"/>
</dbReference>
<gene>
    <name evidence="6" type="ORF">V1264_009658</name>
</gene>